<gene>
    <name evidence="2" type="ORF">RDB_LOCUS48753</name>
</gene>
<evidence type="ECO:0000259" key="1">
    <source>
        <dbReference type="PROSITE" id="PS50181"/>
    </source>
</evidence>
<dbReference type="EMBL" id="CAJMXA010001051">
    <property type="protein sequence ID" value="CAE6450062.1"/>
    <property type="molecule type" value="Genomic_DNA"/>
</dbReference>
<name>A0A8H3B8D2_9AGAM</name>
<dbReference type="Pfam" id="PF00646">
    <property type="entry name" value="F-box"/>
    <property type="match status" value="1"/>
</dbReference>
<feature type="non-terminal residue" evidence="2">
    <location>
        <position position="1"/>
    </location>
</feature>
<dbReference type="InterPro" id="IPR001810">
    <property type="entry name" value="F-box_dom"/>
</dbReference>
<comment type="caution">
    <text evidence="2">The sequence shown here is derived from an EMBL/GenBank/DDBJ whole genome shotgun (WGS) entry which is preliminary data.</text>
</comment>
<sequence>MVSLISLPTESIVYILLLLSPADIRACKLVSRRLLAAIQRSLKLQYLLELDCLGFFPPLAPLEDMPLRERIHILREKYFVTTDGMQRNLGVHRTTFQVTLPLGPIIQYSQGVLAIRGLPTNLAGQLQFYQLASGNRHTGHSSWELHDKDVDAEDFRLEPDLDLLVLVEKAHPQTDTNLRIKFHLRSLSTGLMHPVASTPVLANTLKFTAYSENGFQIIGQLLAIICFTTRRSDIPAQMYIWDWTTGELVTSVAVRGSTFAFVSEDVFLIEVSRSNRPKSSAIGTLDVYTIADIPSGGRHRHVASLQLPPATQGRCTSLFHFIRTPFPLTSLANGRLENLIPKRVYDIGPKLYYLCLHIQVHDIKDMPYQMSKGLLFIPSWVTLESLEGLETHSLSGPPNPIPWEDWAQCTSWVNTSKLHWGSHCLFGHRAAFLWFDRKEGGWR</sequence>
<evidence type="ECO:0000313" key="2">
    <source>
        <dbReference type="EMBL" id="CAE6450062.1"/>
    </source>
</evidence>
<dbReference type="SUPFAM" id="SSF81383">
    <property type="entry name" value="F-box domain"/>
    <property type="match status" value="1"/>
</dbReference>
<proteinExistence type="predicted"/>
<dbReference type="AlphaFoldDB" id="A0A8H3B8D2"/>
<reference evidence="2" key="1">
    <citation type="submission" date="2021-01" db="EMBL/GenBank/DDBJ databases">
        <authorList>
            <person name="Kaushik A."/>
        </authorList>
    </citation>
    <scope>NUCLEOTIDE SEQUENCE</scope>
    <source>
        <strain evidence="2">AG6-10EEA</strain>
    </source>
</reference>
<dbReference type="InterPro" id="IPR036047">
    <property type="entry name" value="F-box-like_dom_sf"/>
</dbReference>
<accession>A0A8H3B8D2</accession>
<feature type="domain" description="F-box" evidence="1">
    <location>
        <begin position="1"/>
        <end position="47"/>
    </location>
</feature>
<organism evidence="2 3">
    <name type="scientific">Rhizoctonia solani</name>
    <dbReference type="NCBI Taxonomy" id="456999"/>
    <lineage>
        <taxon>Eukaryota</taxon>
        <taxon>Fungi</taxon>
        <taxon>Dikarya</taxon>
        <taxon>Basidiomycota</taxon>
        <taxon>Agaricomycotina</taxon>
        <taxon>Agaricomycetes</taxon>
        <taxon>Cantharellales</taxon>
        <taxon>Ceratobasidiaceae</taxon>
        <taxon>Rhizoctonia</taxon>
    </lineage>
</organism>
<dbReference type="PROSITE" id="PS50181">
    <property type="entry name" value="FBOX"/>
    <property type="match status" value="1"/>
</dbReference>
<protein>
    <recommendedName>
        <fullName evidence="1">F-box domain-containing protein</fullName>
    </recommendedName>
</protein>
<evidence type="ECO:0000313" key="3">
    <source>
        <dbReference type="Proteomes" id="UP000663853"/>
    </source>
</evidence>
<dbReference type="Proteomes" id="UP000663853">
    <property type="component" value="Unassembled WGS sequence"/>
</dbReference>